<proteinExistence type="inferred from homology"/>
<name>A0A1D3L5A1_9EURY</name>
<dbReference type="GO" id="GO:0005524">
    <property type="term" value="F:ATP binding"/>
    <property type="evidence" value="ECO:0007669"/>
    <property type="project" value="UniProtKB-KW"/>
</dbReference>
<dbReference type="GeneID" id="30413096"/>
<gene>
    <name evidence="6" type="primary">yfiL3</name>
    <name evidence="6" type="ORF">MCBB_2262</name>
</gene>
<reference evidence="6 7" key="1">
    <citation type="submission" date="2016-08" db="EMBL/GenBank/DDBJ databases">
        <authorList>
            <person name="Seilhamer J.J."/>
        </authorList>
    </citation>
    <scope>NUCLEOTIDE SEQUENCE [LARGE SCALE GENOMIC DNA]</scope>
    <source>
        <strain evidence="6">Buetzberg</strain>
    </source>
</reference>
<dbReference type="EMBL" id="LT607756">
    <property type="protein sequence ID" value="SCG86801.1"/>
    <property type="molecule type" value="Genomic_DNA"/>
</dbReference>
<dbReference type="GO" id="GO:0016887">
    <property type="term" value="F:ATP hydrolysis activity"/>
    <property type="evidence" value="ECO:0007669"/>
    <property type="project" value="InterPro"/>
</dbReference>
<dbReference type="STRING" id="118062.MCBB_2262"/>
<evidence type="ECO:0000256" key="3">
    <source>
        <dbReference type="ARBA" id="ARBA00022741"/>
    </source>
</evidence>
<keyword evidence="3" id="KW-0547">Nucleotide-binding</keyword>
<dbReference type="InterPro" id="IPR003593">
    <property type="entry name" value="AAA+_ATPase"/>
</dbReference>
<evidence type="ECO:0000256" key="4">
    <source>
        <dbReference type="ARBA" id="ARBA00022840"/>
    </source>
</evidence>
<dbReference type="PANTHER" id="PTHR42711">
    <property type="entry name" value="ABC TRANSPORTER ATP-BINDING PROTEIN"/>
    <property type="match status" value="1"/>
</dbReference>
<dbReference type="PATRIC" id="fig|129848.4.peg.2312"/>
<keyword evidence="2" id="KW-0813">Transport</keyword>
<keyword evidence="4 6" id="KW-0067">ATP-binding</keyword>
<evidence type="ECO:0000313" key="6">
    <source>
        <dbReference type="EMBL" id="SCG86801.1"/>
    </source>
</evidence>
<dbReference type="InterPro" id="IPR050763">
    <property type="entry name" value="ABC_transporter_ATP-binding"/>
</dbReference>
<evidence type="ECO:0000256" key="1">
    <source>
        <dbReference type="ARBA" id="ARBA00005417"/>
    </source>
</evidence>
<sequence length="305" mass="33813">MASEDVMIKIDSLTKSFGRIKALNDLNLEIGRGELLGIIGSNGAGKTTTIRIICCILKPDSGDVLVDGHSIQIDPIKIKSMIGYLPEEPNLYERFKARELLRYFAELYGVPKGEIESRIEELLELVGMSDRADDKINTFSKGLRQRVGIARALIHDPPIIIFDEPTMGLDPATANTIRGFIRKLKGKKTIILCTHYMDEAESLCDRVAIVNKGQIIDIGTPEYLESKVHGDIILKVRVNNPQSIDTNKIKNICSVDALSIDGNEFSVSLNSRKDISQIVDVFGEEVVSVNTKEPTLEDVFINTVK</sequence>
<dbReference type="Gene3D" id="3.40.50.300">
    <property type="entry name" value="P-loop containing nucleotide triphosphate hydrolases"/>
    <property type="match status" value="1"/>
</dbReference>
<dbReference type="KEGG" id="mcub:MCBB_2262"/>
<evidence type="ECO:0000259" key="5">
    <source>
        <dbReference type="PROSITE" id="PS50893"/>
    </source>
</evidence>
<keyword evidence="7" id="KW-1185">Reference proteome</keyword>
<feature type="domain" description="ABC transporter" evidence="5">
    <location>
        <begin position="8"/>
        <end position="237"/>
    </location>
</feature>
<dbReference type="InterPro" id="IPR003439">
    <property type="entry name" value="ABC_transporter-like_ATP-bd"/>
</dbReference>
<dbReference type="SUPFAM" id="SSF52540">
    <property type="entry name" value="P-loop containing nucleoside triphosphate hydrolases"/>
    <property type="match status" value="1"/>
</dbReference>
<evidence type="ECO:0000256" key="2">
    <source>
        <dbReference type="ARBA" id="ARBA00022448"/>
    </source>
</evidence>
<dbReference type="Proteomes" id="UP000094707">
    <property type="component" value="Chromosome I"/>
</dbReference>
<protein>
    <submittedName>
        <fullName evidence="6">Putative ABC transporter ATP-binding protein YfiL</fullName>
    </submittedName>
</protein>
<comment type="similarity">
    <text evidence="1">Belongs to the ABC transporter superfamily.</text>
</comment>
<dbReference type="PANTHER" id="PTHR42711:SF5">
    <property type="entry name" value="ABC TRANSPORTER ATP-BINDING PROTEIN NATA"/>
    <property type="match status" value="1"/>
</dbReference>
<accession>A0A1D3L5A1</accession>
<dbReference type="RefSeq" id="WP_071907831.1">
    <property type="nucleotide sequence ID" value="NZ_LT607756.1"/>
</dbReference>
<organism evidence="6 7">
    <name type="scientific">Methanobacterium congolense</name>
    <dbReference type="NCBI Taxonomy" id="118062"/>
    <lineage>
        <taxon>Archaea</taxon>
        <taxon>Methanobacteriati</taxon>
        <taxon>Methanobacteriota</taxon>
        <taxon>Methanomada group</taxon>
        <taxon>Methanobacteria</taxon>
        <taxon>Methanobacteriales</taxon>
        <taxon>Methanobacteriaceae</taxon>
        <taxon>Methanobacterium</taxon>
    </lineage>
</organism>
<dbReference type="InterPro" id="IPR027417">
    <property type="entry name" value="P-loop_NTPase"/>
</dbReference>
<dbReference type="AlphaFoldDB" id="A0A1D3L5A1"/>
<dbReference type="Pfam" id="PF00005">
    <property type="entry name" value="ABC_tran"/>
    <property type="match status" value="1"/>
</dbReference>
<dbReference type="PROSITE" id="PS50893">
    <property type="entry name" value="ABC_TRANSPORTER_2"/>
    <property type="match status" value="1"/>
</dbReference>
<evidence type="ECO:0000313" key="7">
    <source>
        <dbReference type="Proteomes" id="UP000094707"/>
    </source>
</evidence>
<dbReference type="SMART" id="SM00382">
    <property type="entry name" value="AAA"/>
    <property type="match status" value="1"/>
</dbReference>